<feature type="transmembrane region" description="Helical" evidence="1">
    <location>
        <begin position="103"/>
        <end position="125"/>
    </location>
</feature>
<protein>
    <submittedName>
        <fullName evidence="2">DUF308 domain-containing protein</fullName>
    </submittedName>
</protein>
<dbReference type="PANTHER" id="PTHR34989">
    <property type="entry name" value="PROTEIN HDED"/>
    <property type="match status" value="1"/>
</dbReference>
<keyword evidence="1" id="KW-1133">Transmembrane helix</keyword>
<dbReference type="RefSeq" id="WP_175986334.1">
    <property type="nucleotide sequence ID" value="NZ_JAGTTM010000002.1"/>
</dbReference>
<feature type="transmembrane region" description="Helical" evidence="1">
    <location>
        <begin position="42"/>
        <end position="65"/>
    </location>
</feature>
<dbReference type="Proteomes" id="UP001139289">
    <property type="component" value="Unassembled WGS sequence"/>
</dbReference>
<reference evidence="2" key="1">
    <citation type="submission" date="2021-04" db="EMBL/GenBank/DDBJ databases">
        <title>Microbacterium tenobrionis sp. nov. and Microbacterium allomyrinae sp. nov., isolated from larvae of Tenobrio molitor and Allomyrina dichotoma, respectively.</title>
        <authorList>
            <person name="Lee S.D."/>
        </authorList>
    </citation>
    <scope>NUCLEOTIDE SEQUENCE</scope>
    <source>
        <strain evidence="2">YMB-B2</strain>
    </source>
</reference>
<feature type="transmembrane region" description="Helical" evidence="1">
    <location>
        <begin position="132"/>
        <end position="151"/>
    </location>
</feature>
<name>A0A9X1S0S0_9MICO</name>
<comment type="caution">
    <text evidence="2">The sequence shown here is derived from an EMBL/GenBank/DDBJ whole genome shotgun (WGS) entry which is preliminary data.</text>
</comment>
<evidence type="ECO:0000313" key="2">
    <source>
        <dbReference type="EMBL" id="MCC2029023.1"/>
    </source>
</evidence>
<dbReference type="EMBL" id="JAGTTM010000002">
    <property type="protein sequence ID" value="MCC2029023.1"/>
    <property type="molecule type" value="Genomic_DNA"/>
</dbReference>
<gene>
    <name evidence="2" type="ORF">KEC56_05760</name>
</gene>
<dbReference type="PANTHER" id="PTHR34989:SF1">
    <property type="entry name" value="PROTEIN HDED"/>
    <property type="match status" value="1"/>
</dbReference>
<keyword evidence="3" id="KW-1185">Reference proteome</keyword>
<dbReference type="InterPro" id="IPR005325">
    <property type="entry name" value="DUF308_memb"/>
</dbReference>
<keyword evidence="1" id="KW-0472">Membrane</keyword>
<accession>A0A9X1S0S0</accession>
<dbReference type="AlphaFoldDB" id="A0A9X1S0S0"/>
<proteinExistence type="predicted"/>
<dbReference type="GO" id="GO:0005886">
    <property type="term" value="C:plasma membrane"/>
    <property type="evidence" value="ECO:0007669"/>
    <property type="project" value="TreeGrafter"/>
</dbReference>
<dbReference type="Pfam" id="PF03729">
    <property type="entry name" value="DUF308"/>
    <property type="match status" value="2"/>
</dbReference>
<organism evidence="2 3">
    <name type="scientific">Microbacterium tenebrionis</name>
    <dbReference type="NCBI Taxonomy" id="2830665"/>
    <lineage>
        <taxon>Bacteria</taxon>
        <taxon>Bacillati</taxon>
        <taxon>Actinomycetota</taxon>
        <taxon>Actinomycetes</taxon>
        <taxon>Micrococcales</taxon>
        <taxon>Microbacteriaceae</taxon>
        <taxon>Microbacterium</taxon>
    </lineage>
</organism>
<sequence length="203" mass="20838">MSESLTEPKSLFASIRVTLAVSGAIALIAGIVVLIWPLKTAVIVTGIIAAYLIIAGIVYIGLGIFSGKKGGWARLGHILLGLLYIVAGIIAFTNLAAATLTLAAVTAIFLGVSWIFDGVVSLTLLNKDGSRAWTIIYAILSVAAGVIVLFAPLLAAAALWLVLGITLVVLGVVQIVRAITLGRNEKVVLPESPAPSDAGSSAL</sequence>
<feature type="transmembrane region" description="Helical" evidence="1">
    <location>
        <begin position="77"/>
        <end position="97"/>
    </location>
</feature>
<dbReference type="InterPro" id="IPR052712">
    <property type="entry name" value="Acid_resist_chaperone_HdeD"/>
</dbReference>
<evidence type="ECO:0000256" key="1">
    <source>
        <dbReference type="SAM" id="Phobius"/>
    </source>
</evidence>
<evidence type="ECO:0000313" key="3">
    <source>
        <dbReference type="Proteomes" id="UP001139289"/>
    </source>
</evidence>
<feature type="transmembrane region" description="Helical" evidence="1">
    <location>
        <begin position="12"/>
        <end position="36"/>
    </location>
</feature>
<feature type="transmembrane region" description="Helical" evidence="1">
    <location>
        <begin position="157"/>
        <end position="176"/>
    </location>
</feature>
<keyword evidence="1" id="KW-0812">Transmembrane</keyword>